<sequence length="133" mass="14822">MAKIELSIYAVSPSSILNSAEPVVPEDGSSNIPWDEKGEIEIEQSGSPKLVGGPLIPGEPEAAASFFCNEHFGFFVFFPLGGDKSWLDSTNNPFIRRMSHGPTPLTTMIEQDIMQYYIRKCLIMQHKKIKLSF</sequence>
<dbReference type="AlphaFoldDB" id="A0A0A9HII0"/>
<proteinExistence type="predicted"/>
<reference evidence="1" key="1">
    <citation type="submission" date="2014-09" db="EMBL/GenBank/DDBJ databases">
        <authorList>
            <person name="Magalhaes I.L.F."/>
            <person name="Oliveira U."/>
            <person name="Santos F.R."/>
            <person name="Vidigal T.H.D.A."/>
            <person name="Brescovit A.D."/>
            <person name="Santos A.J."/>
        </authorList>
    </citation>
    <scope>NUCLEOTIDE SEQUENCE</scope>
    <source>
        <tissue evidence="1">Shoot tissue taken approximately 20 cm above the soil surface</tissue>
    </source>
</reference>
<protein>
    <submittedName>
        <fullName evidence="1">Similar to ATMUS81</fullName>
    </submittedName>
</protein>
<accession>A0A0A9HII0</accession>
<organism evidence="1">
    <name type="scientific">Arundo donax</name>
    <name type="common">Giant reed</name>
    <name type="synonym">Donax arundinaceus</name>
    <dbReference type="NCBI Taxonomy" id="35708"/>
    <lineage>
        <taxon>Eukaryota</taxon>
        <taxon>Viridiplantae</taxon>
        <taxon>Streptophyta</taxon>
        <taxon>Embryophyta</taxon>
        <taxon>Tracheophyta</taxon>
        <taxon>Spermatophyta</taxon>
        <taxon>Magnoliopsida</taxon>
        <taxon>Liliopsida</taxon>
        <taxon>Poales</taxon>
        <taxon>Poaceae</taxon>
        <taxon>PACMAD clade</taxon>
        <taxon>Arundinoideae</taxon>
        <taxon>Arundineae</taxon>
        <taxon>Arundo</taxon>
    </lineage>
</organism>
<dbReference type="EMBL" id="GBRH01161334">
    <property type="protein sequence ID" value="JAE36562.1"/>
    <property type="molecule type" value="Transcribed_RNA"/>
</dbReference>
<name>A0A0A9HII0_ARUDO</name>
<reference evidence="1" key="2">
    <citation type="journal article" date="2015" name="Data Brief">
        <title>Shoot transcriptome of the giant reed, Arundo donax.</title>
        <authorList>
            <person name="Barrero R.A."/>
            <person name="Guerrero F.D."/>
            <person name="Moolhuijzen P."/>
            <person name="Goolsby J.A."/>
            <person name="Tidwell J."/>
            <person name="Bellgard S.E."/>
            <person name="Bellgard M.I."/>
        </authorList>
    </citation>
    <scope>NUCLEOTIDE SEQUENCE</scope>
    <source>
        <tissue evidence="1">Shoot tissue taken approximately 20 cm above the soil surface</tissue>
    </source>
</reference>
<evidence type="ECO:0000313" key="1">
    <source>
        <dbReference type="EMBL" id="JAE36562.1"/>
    </source>
</evidence>